<keyword evidence="12" id="KW-1185">Reference proteome</keyword>
<reference evidence="11" key="1">
    <citation type="submission" date="2020-12" db="EMBL/GenBank/DDBJ databases">
        <authorList>
            <person name="Iha C."/>
        </authorList>
    </citation>
    <scope>NUCLEOTIDE SEQUENCE</scope>
</reference>
<dbReference type="PANTHER" id="PTHR10631">
    <property type="entry name" value="N 2 ,N 2 -DIMETHYLGUANOSINE TRNA METHYLTRANSFERASE"/>
    <property type="match status" value="1"/>
</dbReference>
<comment type="similarity">
    <text evidence="9">Belongs to the class I-like SAM-binding methyltransferase superfamily. Trm1 family.</text>
</comment>
<dbReference type="Pfam" id="PF02005">
    <property type="entry name" value="TRM"/>
    <property type="match status" value="1"/>
</dbReference>
<name>A0A8S1J6X8_9CHLO</name>
<dbReference type="EC" id="2.1.1.216" evidence="7 9"/>
<dbReference type="NCBIfam" id="TIGR00308">
    <property type="entry name" value="TRM1"/>
    <property type="match status" value="1"/>
</dbReference>
<dbReference type="InterPro" id="IPR002905">
    <property type="entry name" value="Trm1"/>
</dbReference>
<dbReference type="GO" id="GO:0160104">
    <property type="term" value="F:tRNA (guanine(26)-N2)-dimethyltransferase activity"/>
    <property type="evidence" value="ECO:0007669"/>
    <property type="project" value="UniProtKB-UniRule"/>
</dbReference>
<keyword evidence="3 9" id="KW-0808">Transferase</keyword>
<dbReference type="AlphaFoldDB" id="A0A8S1J6X8"/>
<keyword evidence="5 9" id="KW-0819">tRNA processing</keyword>
<evidence type="ECO:0000256" key="9">
    <source>
        <dbReference type="PROSITE-ProRule" id="PRU00958"/>
    </source>
</evidence>
<dbReference type="SUPFAM" id="SSF53335">
    <property type="entry name" value="S-adenosyl-L-methionine-dependent methyltransferases"/>
    <property type="match status" value="1"/>
</dbReference>
<dbReference type="Gene3D" id="3.40.50.150">
    <property type="entry name" value="Vaccinia Virus protein VP39"/>
    <property type="match status" value="1"/>
</dbReference>
<protein>
    <recommendedName>
        <fullName evidence="7 9">tRNA (guanine(26)-N(2))-dimethyltransferase</fullName>
        <ecNumber evidence="7 9">2.1.1.216</ecNumber>
    </recommendedName>
</protein>
<feature type="region of interest" description="Disordered" evidence="10">
    <location>
        <begin position="525"/>
        <end position="612"/>
    </location>
</feature>
<evidence type="ECO:0000256" key="8">
    <source>
        <dbReference type="ARBA" id="ARBA00051897"/>
    </source>
</evidence>
<evidence type="ECO:0000256" key="1">
    <source>
        <dbReference type="ARBA" id="ARBA00022555"/>
    </source>
</evidence>
<dbReference type="GO" id="GO:0000049">
    <property type="term" value="F:tRNA binding"/>
    <property type="evidence" value="ECO:0007669"/>
    <property type="project" value="UniProtKB-UniRule"/>
</dbReference>
<evidence type="ECO:0000313" key="12">
    <source>
        <dbReference type="Proteomes" id="UP000708148"/>
    </source>
</evidence>
<comment type="catalytic activity">
    <reaction evidence="8 9">
        <text>guanosine(26) in tRNA + 2 S-adenosyl-L-methionine = N(2)-dimethylguanosine(26) in tRNA + 2 S-adenosyl-L-homocysteine + 2 H(+)</text>
        <dbReference type="Rhea" id="RHEA:43140"/>
        <dbReference type="Rhea" id="RHEA-COMP:10359"/>
        <dbReference type="Rhea" id="RHEA-COMP:10360"/>
        <dbReference type="ChEBI" id="CHEBI:15378"/>
        <dbReference type="ChEBI" id="CHEBI:57856"/>
        <dbReference type="ChEBI" id="CHEBI:59789"/>
        <dbReference type="ChEBI" id="CHEBI:74269"/>
        <dbReference type="ChEBI" id="CHEBI:74513"/>
        <dbReference type="EC" id="2.1.1.216"/>
    </reaction>
</comment>
<evidence type="ECO:0000256" key="10">
    <source>
        <dbReference type="SAM" id="MobiDB-lite"/>
    </source>
</evidence>
<comment type="caution">
    <text evidence="11">The sequence shown here is derived from an EMBL/GenBank/DDBJ whole genome shotgun (WGS) entry which is preliminary data.</text>
</comment>
<dbReference type="Gene3D" id="3.30.56.70">
    <property type="entry name" value="N2,N2-dimethylguanosine tRNA methyltransferase, C-terminal domain"/>
    <property type="match status" value="1"/>
</dbReference>
<keyword evidence="4 9" id="KW-0949">S-adenosyl-L-methionine</keyword>
<dbReference type="OrthoDB" id="6349953at2759"/>
<dbReference type="FunFam" id="3.30.56.70:FF:000001">
    <property type="entry name" value="tRNA (guanine(26)-N(2))-dimethyltransferase"/>
    <property type="match status" value="1"/>
</dbReference>
<evidence type="ECO:0000256" key="5">
    <source>
        <dbReference type="ARBA" id="ARBA00022694"/>
    </source>
</evidence>
<proteinExistence type="inferred from homology"/>
<dbReference type="CDD" id="cd02440">
    <property type="entry name" value="AdoMet_MTases"/>
    <property type="match status" value="1"/>
</dbReference>
<dbReference type="Proteomes" id="UP000708148">
    <property type="component" value="Unassembled WGS sequence"/>
</dbReference>
<evidence type="ECO:0000256" key="7">
    <source>
        <dbReference type="ARBA" id="ARBA00039099"/>
    </source>
</evidence>
<evidence type="ECO:0000256" key="6">
    <source>
        <dbReference type="ARBA" id="ARBA00022884"/>
    </source>
</evidence>
<evidence type="ECO:0000256" key="3">
    <source>
        <dbReference type="ARBA" id="ARBA00022679"/>
    </source>
</evidence>
<dbReference type="GO" id="GO:0002940">
    <property type="term" value="P:tRNA N2-guanine methylation"/>
    <property type="evidence" value="ECO:0007669"/>
    <property type="project" value="TreeGrafter"/>
</dbReference>
<accession>A0A8S1J6X8</accession>
<dbReference type="InterPro" id="IPR029063">
    <property type="entry name" value="SAM-dependent_MTases_sf"/>
</dbReference>
<evidence type="ECO:0000313" key="11">
    <source>
        <dbReference type="EMBL" id="CAD7703013.1"/>
    </source>
</evidence>
<feature type="compositionally biased region" description="Acidic residues" evidence="10">
    <location>
        <begin position="580"/>
        <end position="589"/>
    </location>
</feature>
<dbReference type="GO" id="GO:0005634">
    <property type="term" value="C:nucleus"/>
    <property type="evidence" value="ECO:0007669"/>
    <property type="project" value="TreeGrafter"/>
</dbReference>
<organism evidence="11 12">
    <name type="scientific">Ostreobium quekettii</name>
    <dbReference type="NCBI Taxonomy" id="121088"/>
    <lineage>
        <taxon>Eukaryota</taxon>
        <taxon>Viridiplantae</taxon>
        <taxon>Chlorophyta</taxon>
        <taxon>core chlorophytes</taxon>
        <taxon>Ulvophyceae</taxon>
        <taxon>TCBD clade</taxon>
        <taxon>Bryopsidales</taxon>
        <taxon>Ostreobineae</taxon>
        <taxon>Ostreobiaceae</taxon>
        <taxon>Ostreobium</taxon>
    </lineage>
</organism>
<dbReference type="InterPro" id="IPR042296">
    <property type="entry name" value="tRNA_met_Trm1_C"/>
</dbReference>
<dbReference type="PANTHER" id="PTHR10631:SF3">
    <property type="entry name" value="TRNA (GUANINE(26)-N(2))-DIMETHYLTRANSFERASE"/>
    <property type="match status" value="1"/>
</dbReference>
<keyword evidence="6 9" id="KW-0694">RNA-binding</keyword>
<evidence type="ECO:0000256" key="2">
    <source>
        <dbReference type="ARBA" id="ARBA00022603"/>
    </source>
</evidence>
<dbReference type="EMBL" id="CAJHUC010002032">
    <property type="protein sequence ID" value="CAD7703013.1"/>
    <property type="molecule type" value="Genomic_DNA"/>
</dbReference>
<evidence type="ECO:0000256" key="4">
    <source>
        <dbReference type="ARBA" id="ARBA00022691"/>
    </source>
</evidence>
<keyword evidence="1 9" id="KW-0820">tRNA-binding</keyword>
<keyword evidence="2 9" id="KW-0489">Methyltransferase</keyword>
<sequence length="612" mass="66852">MLFCIPNAIMVALYMEGRVTVCPWMDGQMWMRVGLVAPLCANKPFAMTLNQQWLPLCSAFVSSMAEDADSGLIREGKAAILQHGNEVFYNKAQVINRDLSIAVLKYFAEQREAEIASGKLNLNKRKRLDKQRQAVPISPPVEDTVKGLKVLEGLAASGLRAVRYALEVPQVGRVVAAELDEKVVEVMKKNIDVNGPEAKQKVQPLHVDTRLHMLQNPGVYDAVDLDPYGTPVQFLDSAVQCVSEGGLLMVTATDMAVLCGNNASSCWVKYGCYALHRPYMHEQALRILLACIEGHAVRYKRHIVPVLSLSVDFYIRVFVRIYTDANATKASATKLSYIYQSQGCDSFYLQPVAVERTQGKQTKFTAGTGPVVPQACVETGSGFLVGGPIWSAPIHDIDWVRGILSALEQERANYKMFEKVQGLLTAASEELQDVPLYINVHEICKTVKTFPPRADAFASAIKNAGHRVSGTHVTPLGLKTDAPWQVIWDVMRTWVRDHPGKAQDPDSYSGRLLSRPILTEVRFSHGAAGKAKAKKGGVRKYLPNPEENWGPKSRHGRRPGVGGKGRECAEVEAAGTSDGDGGDAGDGDEVGGKRGGGGVEDEEGRKRSKVGV</sequence>
<dbReference type="PROSITE" id="PS51626">
    <property type="entry name" value="SAM_MT_TRM1"/>
    <property type="match status" value="1"/>
</dbReference>
<gene>
    <name evidence="11" type="ORF">OSTQU699_LOCUS8370</name>
</gene>